<evidence type="ECO:0000313" key="1">
    <source>
        <dbReference type="EMBL" id="MPC67115.1"/>
    </source>
</evidence>
<sequence>MIAVREGSVSEYIARLVPHEATHLNLSRVSLAITTHCLTTSYIYLPAKPFNRSYHSSLAFTSAPSPIPHTKPTISPCTVSVLHPSLLHPVPHHHPPLATVPTPPFPPVKPDIRNYSALQYRVSSASLRGQRGEAREGRGVMVIGEARRKKREMY</sequence>
<gene>
    <name evidence="1" type="ORF">E2C01_061281</name>
</gene>
<dbReference type="AlphaFoldDB" id="A0A5B7HC06"/>
<protein>
    <submittedName>
        <fullName evidence="1">Uncharacterized protein</fullName>
    </submittedName>
</protein>
<reference evidence="1 2" key="1">
    <citation type="submission" date="2019-05" db="EMBL/GenBank/DDBJ databases">
        <title>Another draft genome of Portunus trituberculatus and its Hox gene families provides insights of decapod evolution.</title>
        <authorList>
            <person name="Jeong J.-H."/>
            <person name="Song I."/>
            <person name="Kim S."/>
            <person name="Choi T."/>
            <person name="Kim D."/>
            <person name="Ryu S."/>
            <person name="Kim W."/>
        </authorList>
    </citation>
    <scope>NUCLEOTIDE SEQUENCE [LARGE SCALE GENOMIC DNA]</scope>
    <source>
        <tissue evidence="1">Muscle</tissue>
    </source>
</reference>
<comment type="caution">
    <text evidence="1">The sequence shown here is derived from an EMBL/GenBank/DDBJ whole genome shotgun (WGS) entry which is preliminary data.</text>
</comment>
<evidence type="ECO:0000313" key="2">
    <source>
        <dbReference type="Proteomes" id="UP000324222"/>
    </source>
</evidence>
<organism evidence="1 2">
    <name type="scientific">Portunus trituberculatus</name>
    <name type="common">Swimming crab</name>
    <name type="synonym">Neptunus trituberculatus</name>
    <dbReference type="NCBI Taxonomy" id="210409"/>
    <lineage>
        <taxon>Eukaryota</taxon>
        <taxon>Metazoa</taxon>
        <taxon>Ecdysozoa</taxon>
        <taxon>Arthropoda</taxon>
        <taxon>Crustacea</taxon>
        <taxon>Multicrustacea</taxon>
        <taxon>Malacostraca</taxon>
        <taxon>Eumalacostraca</taxon>
        <taxon>Eucarida</taxon>
        <taxon>Decapoda</taxon>
        <taxon>Pleocyemata</taxon>
        <taxon>Brachyura</taxon>
        <taxon>Eubrachyura</taxon>
        <taxon>Portunoidea</taxon>
        <taxon>Portunidae</taxon>
        <taxon>Portuninae</taxon>
        <taxon>Portunus</taxon>
    </lineage>
</organism>
<keyword evidence="2" id="KW-1185">Reference proteome</keyword>
<proteinExistence type="predicted"/>
<dbReference type="Proteomes" id="UP000324222">
    <property type="component" value="Unassembled WGS sequence"/>
</dbReference>
<dbReference type="EMBL" id="VSRR010025789">
    <property type="protein sequence ID" value="MPC67115.1"/>
    <property type="molecule type" value="Genomic_DNA"/>
</dbReference>
<name>A0A5B7HC06_PORTR</name>
<accession>A0A5B7HC06</accession>